<gene>
    <name evidence="2" type="ORF">MNOR_LOCUS8867</name>
</gene>
<reference evidence="2 3" key="1">
    <citation type="submission" date="2024-05" db="EMBL/GenBank/DDBJ databases">
        <authorList>
            <person name="Wallberg A."/>
        </authorList>
    </citation>
    <scope>NUCLEOTIDE SEQUENCE [LARGE SCALE GENOMIC DNA]</scope>
</reference>
<feature type="transmembrane region" description="Helical" evidence="1">
    <location>
        <begin position="64"/>
        <end position="84"/>
    </location>
</feature>
<evidence type="ECO:0000313" key="3">
    <source>
        <dbReference type="Proteomes" id="UP001497623"/>
    </source>
</evidence>
<feature type="transmembrane region" description="Helical" evidence="1">
    <location>
        <begin position="34"/>
        <end position="52"/>
    </location>
</feature>
<dbReference type="AlphaFoldDB" id="A0AAV2Q6T5"/>
<keyword evidence="1" id="KW-0812">Transmembrane</keyword>
<name>A0AAV2Q6T5_MEGNR</name>
<keyword evidence="1" id="KW-1133">Transmembrane helix</keyword>
<evidence type="ECO:0000313" key="2">
    <source>
        <dbReference type="EMBL" id="CAL4072575.1"/>
    </source>
</evidence>
<dbReference type="Proteomes" id="UP001497623">
    <property type="component" value="Unassembled WGS sequence"/>
</dbReference>
<evidence type="ECO:0000256" key="1">
    <source>
        <dbReference type="SAM" id="Phobius"/>
    </source>
</evidence>
<dbReference type="EMBL" id="CAXKWB010004188">
    <property type="protein sequence ID" value="CAL4072575.1"/>
    <property type="molecule type" value="Genomic_DNA"/>
</dbReference>
<proteinExistence type="predicted"/>
<protein>
    <submittedName>
        <fullName evidence="2">Uncharacterized protein</fullName>
    </submittedName>
</protein>
<organism evidence="2 3">
    <name type="scientific">Meganyctiphanes norvegica</name>
    <name type="common">Northern krill</name>
    <name type="synonym">Thysanopoda norvegica</name>
    <dbReference type="NCBI Taxonomy" id="48144"/>
    <lineage>
        <taxon>Eukaryota</taxon>
        <taxon>Metazoa</taxon>
        <taxon>Ecdysozoa</taxon>
        <taxon>Arthropoda</taxon>
        <taxon>Crustacea</taxon>
        <taxon>Multicrustacea</taxon>
        <taxon>Malacostraca</taxon>
        <taxon>Eumalacostraca</taxon>
        <taxon>Eucarida</taxon>
        <taxon>Euphausiacea</taxon>
        <taxon>Euphausiidae</taxon>
        <taxon>Meganyctiphanes</taxon>
    </lineage>
</organism>
<accession>A0AAV2Q6T5</accession>
<keyword evidence="1" id="KW-0472">Membrane</keyword>
<sequence>QDPKCMITFSVVLPTPGVGFWDHLLACFGLDIRIIFFCFCFLSCLVDLLNTIDTDFHGPKCRIAFSVDLPTLSIWGLFFSVTFLKKVGSSKKQSSPSFINRF</sequence>
<keyword evidence="3" id="KW-1185">Reference proteome</keyword>
<feature type="non-terminal residue" evidence="2">
    <location>
        <position position="1"/>
    </location>
</feature>
<comment type="caution">
    <text evidence="2">The sequence shown here is derived from an EMBL/GenBank/DDBJ whole genome shotgun (WGS) entry which is preliminary data.</text>
</comment>